<evidence type="ECO:0000313" key="2">
    <source>
        <dbReference type="Proteomes" id="UP000031246"/>
    </source>
</evidence>
<keyword evidence="2" id="KW-1185">Reference proteome</keyword>
<proteinExistence type="predicted"/>
<protein>
    <submittedName>
        <fullName evidence="1">Uncharacterized protein</fullName>
    </submittedName>
</protein>
<sequence>MNKRESRTVMIFTLAARKFNELVNFIDQDAKSLTVLTAVETISSGAVFQQEAGAEVYRDGQ</sequence>
<name>A0A0C1FUN4_9SPHI</name>
<evidence type="ECO:0000313" key="1">
    <source>
        <dbReference type="EMBL" id="KIA91584.1"/>
    </source>
</evidence>
<comment type="caution">
    <text evidence="1">The sequence shown here is derived from an EMBL/GenBank/DDBJ whole genome shotgun (WGS) entry which is preliminary data.</text>
</comment>
<dbReference type="Proteomes" id="UP000031246">
    <property type="component" value="Unassembled WGS sequence"/>
</dbReference>
<dbReference type="AlphaFoldDB" id="A0A0C1FUN4"/>
<organism evidence="1 2">
    <name type="scientific">Pedobacter kyungheensis</name>
    <dbReference type="NCBI Taxonomy" id="1069985"/>
    <lineage>
        <taxon>Bacteria</taxon>
        <taxon>Pseudomonadati</taxon>
        <taxon>Bacteroidota</taxon>
        <taxon>Sphingobacteriia</taxon>
        <taxon>Sphingobacteriales</taxon>
        <taxon>Sphingobacteriaceae</taxon>
        <taxon>Pedobacter</taxon>
    </lineage>
</organism>
<dbReference type="RefSeq" id="WP_039480174.1">
    <property type="nucleotide sequence ID" value="NZ_JSYN01000028.1"/>
</dbReference>
<reference evidence="1 2" key="1">
    <citation type="submission" date="2014-10" db="EMBL/GenBank/DDBJ databases">
        <title>Pedobacter Kyungheensis.</title>
        <authorList>
            <person name="Anderson B.M."/>
            <person name="Newman J.D."/>
        </authorList>
    </citation>
    <scope>NUCLEOTIDE SEQUENCE [LARGE SCALE GENOMIC DNA]</scope>
    <source>
        <strain evidence="1 2">KACC 16221</strain>
    </source>
</reference>
<dbReference type="OrthoDB" id="9879222at2"/>
<gene>
    <name evidence="1" type="ORF">OC25_21335</name>
</gene>
<dbReference type="EMBL" id="JSYN01000028">
    <property type="protein sequence ID" value="KIA91584.1"/>
    <property type="molecule type" value="Genomic_DNA"/>
</dbReference>
<accession>A0A0C1FUN4</accession>